<comment type="caution">
    <text evidence="4">The sequence shown here is derived from an EMBL/GenBank/DDBJ whole genome shotgun (WGS) entry which is preliminary data.</text>
</comment>
<evidence type="ECO:0000259" key="3">
    <source>
        <dbReference type="PROSITE" id="PS51352"/>
    </source>
</evidence>
<dbReference type="InterPro" id="IPR000866">
    <property type="entry name" value="AhpC/TSA"/>
</dbReference>
<dbReference type="EMBL" id="CAXIXY010000003">
    <property type="protein sequence ID" value="CAL2077155.1"/>
    <property type="molecule type" value="Genomic_DNA"/>
</dbReference>
<feature type="domain" description="Thioredoxin" evidence="3">
    <location>
        <begin position="189"/>
        <end position="328"/>
    </location>
</feature>
<proteinExistence type="predicted"/>
<dbReference type="InterPro" id="IPR050553">
    <property type="entry name" value="Thioredoxin_ResA/DsbE_sf"/>
</dbReference>
<organism evidence="4 5">
    <name type="scientific">Tenacibaculum platacis</name>
    <dbReference type="NCBI Taxonomy" id="3137852"/>
    <lineage>
        <taxon>Bacteria</taxon>
        <taxon>Pseudomonadati</taxon>
        <taxon>Bacteroidota</taxon>
        <taxon>Flavobacteriia</taxon>
        <taxon>Flavobacteriales</taxon>
        <taxon>Flavobacteriaceae</taxon>
        <taxon>Tenacibaculum</taxon>
    </lineage>
</organism>
<evidence type="ECO:0000256" key="1">
    <source>
        <dbReference type="SAM" id="MobiDB-lite"/>
    </source>
</evidence>
<accession>A0ABM9NSB7</accession>
<keyword evidence="2" id="KW-0812">Transmembrane</keyword>
<dbReference type="PROSITE" id="PS51352">
    <property type="entry name" value="THIOREDOXIN_2"/>
    <property type="match status" value="1"/>
</dbReference>
<feature type="compositionally biased region" description="Acidic residues" evidence="1">
    <location>
        <begin position="61"/>
        <end position="80"/>
    </location>
</feature>
<dbReference type="CDD" id="cd02966">
    <property type="entry name" value="TlpA_like_family"/>
    <property type="match status" value="1"/>
</dbReference>
<keyword evidence="5" id="KW-1185">Reference proteome</keyword>
<dbReference type="InterPro" id="IPR036249">
    <property type="entry name" value="Thioredoxin-like_sf"/>
</dbReference>
<sequence>MFFHIFVLGSGKLIMKNILITIVTMAVAFGITFYVLSNFYKKDNELEFNADGTATFSSTTEPEDTYTEETSDDSNGESSDDDTKTTSTTDFSDNDMFPDLDVVLADSDKWETYFKENINLSSDFIPLDTDGEEIEKSDFLSDLTSGSFVPLKLLSGDQIYQLYPTDEIDDKGILSFSKSEADVAYAYFSKEGTKLPEFNFQDINGNRYSSGSTNGKIIIITCWHMGSKPSIREFPKLNRLYDKYEAYEDVVFLSLAFDKSDKLLQFLTKNEFRHPVIANQEAFMRDEIGAKQYPTHLIIDEDGNIEKMVSSVGQLEAALQKIAEPDLTEFNDGGM</sequence>
<dbReference type="Pfam" id="PF00578">
    <property type="entry name" value="AhpC-TSA"/>
    <property type="match status" value="1"/>
</dbReference>
<evidence type="ECO:0000313" key="5">
    <source>
        <dbReference type="Proteomes" id="UP001497416"/>
    </source>
</evidence>
<dbReference type="SUPFAM" id="SSF52833">
    <property type="entry name" value="Thioredoxin-like"/>
    <property type="match status" value="1"/>
</dbReference>
<dbReference type="PANTHER" id="PTHR42852">
    <property type="entry name" value="THIOL:DISULFIDE INTERCHANGE PROTEIN DSBE"/>
    <property type="match status" value="1"/>
</dbReference>
<feature type="transmembrane region" description="Helical" evidence="2">
    <location>
        <begin position="18"/>
        <end position="36"/>
    </location>
</feature>
<keyword evidence="2" id="KW-0472">Membrane</keyword>
<reference evidence="4 5" key="1">
    <citation type="submission" date="2024-05" db="EMBL/GenBank/DDBJ databases">
        <authorList>
            <person name="Duchaud E."/>
        </authorList>
    </citation>
    <scope>NUCLEOTIDE SEQUENCE [LARGE SCALE GENOMIC DNA]</scope>
    <source>
        <strain evidence="4">Ena-SAMPLE-TAB-13-05-2024-13:56:06:370-140302</strain>
    </source>
</reference>
<dbReference type="Proteomes" id="UP001497416">
    <property type="component" value="Unassembled WGS sequence"/>
</dbReference>
<dbReference type="PANTHER" id="PTHR42852:SF13">
    <property type="entry name" value="PROTEIN DIPZ"/>
    <property type="match status" value="1"/>
</dbReference>
<evidence type="ECO:0000313" key="4">
    <source>
        <dbReference type="EMBL" id="CAL2077155.1"/>
    </source>
</evidence>
<protein>
    <submittedName>
        <fullName evidence="4">Peroxiredoxin</fullName>
    </submittedName>
</protein>
<keyword evidence="2" id="KW-1133">Transmembrane helix</keyword>
<name>A0ABM9NSB7_9FLAO</name>
<evidence type="ECO:0000256" key="2">
    <source>
        <dbReference type="SAM" id="Phobius"/>
    </source>
</evidence>
<dbReference type="InterPro" id="IPR013766">
    <property type="entry name" value="Thioredoxin_domain"/>
</dbReference>
<dbReference type="Gene3D" id="3.40.30.10">
    <property type="entry name" value="Glutaredoxin"/>
    <property type="match status" value="1"/>
</dbReference>
<feature type="region of interest" description="Disordered" evidence="1">
    <location>
        <begin position="53"/>
        <end position="90"/>
    </location>
</feature>
<gene>
    <name evidence="4" type="ORF">T190607A01A_10483</name>
</gene>